<evidence type="ECO:0000259" key="10">
    <source>
        <dbReference type="PROSITE" id="PS50089"/>
    </source>
</evidence>
<dbReference type="PROSITE" id="PS50271">
    <property type="entry name" value="ZF_UBP"/>
    <property type="match status" value="1"/>
</dbReference>
<dbReference type="GO" id="GO:0007265">
    <property type="term" value="P:Ras protein signal transduction"/>
    <property type="evidence" value="ECO:0007669"/>
    <property type="project" value="TreeGrafter"/>
</dbReference>
<dbReference type="Pfam" id="PF07576">
    <property type="entry name" value="BRAP2"/>
    <property type="match status" value="1"/>
</dbReference>
<evidence type="ECO:0000256" key="5">
    <source>
        <dbReference type="ARBA" id="ARBA00022771"/>
    </source>
</evidence>
<dbReference type="PANTHER" id="PTHR24007:SF7">
    <property type="entry name" value="BRCA1-ASSOCIATED PROTEIN"/>
    <property type="match status" value="1"/>
</dbReference>
<dbReference type="InterPro" id="IPR001607">
    <property type="entry name" value="Znf_UBP"/>
</dbReference>
<evidence type="ECO:0000256" key="6">
    <source>
        <dbReference type="ARBA" id="ARBA00022833"/>
    </source>
</evidence>
<dbReference type="CDD" id="cd16457">
    <property type="entry name" value="RING-H2_BRAP2"/>
    <property type="match status" value="1"/>
</dbReference>
<evidence type="ECO:0000256" key="2">
    <source>
        <dbReference type="ARBA" id="ARBA00022490"/>
    </source>
</evidence>
<dbReference type="InterPro" id="IPR034932">
    <property type="entry name" value="BRAP2_RRM"/>
</dbReference>
<dbReference type="SMART" id="SM00290">
    <property type="entry name" value="ZnF_UBP"/>
    <property type="match status" value="1"/>
</dbReference>
<dbReference type="Gene3D" id="1.20.5.1160">
    <property type="entry name" value="Vasodilator-stimulated phosphoprotein"/>
    <property type="match status" value="1"/>
</dbReference>
<dbReference type="AlphaFoldDB" id="A0A0J7KNL5"/>
<feature type="domain" description="RING-type" evidence="10">
    <location>
        <begin position="243"/>
        <end position="283"/>
    </location>
</feature>
<name>A0A0J7KNL5_LASNI</name>
<evidence type="ECO:0000256" key="4">
    <source>
        <dbReference type="ARBA" id="ARBA00022723"/>
    </source>
</evidence>
<evidence type="ECO:0000256" key="3">
    <source>
        <dbReference type="ARBA" id="ARBA00022553"/>
    </source>
</evidence>
<dbReference type="SUPFAM" id="SSF57850">
    <property type="entry name" value="RING/U-box"/>
    <property type="match status" value="2"/>
</dbReference>
<evidence type="ECO:0000313" key="12">
    <source>
        <dbReference type="EMBL" id="KMQ91841.1"/>
    </source>
</evidence>
<dbReference type="CDD" id="cd12718">
    <property type="entry name" value="RRM_BRAP2"/>
    <property type="match status" value="1"/>
</dbReference>
<comment type="caution">
    <text evidence="12">The sequence shown here is derived from an EMBL/GenBank/DDBJ whole genome shotgun (WGS) entry which is preliminary data.</text>
</comment>
<dbReference type="Pfam" id="PF02148">
    <property type="entry name" value="zf-UBP"/>
    <property type="match status" value="1"/>
</dbReference>
<keyword evidence="4" id="KW-0479">Metal-binding</keyword>
<dbReference type="SMART" id="SM00184">
    <property type="entry name" value="RING"/>
    <property type="match status" value="1"/>
</dbReference>
<keyword evidence="2" id="KW-0963">Cytoplasm</keyword>
<organism evidence="12 13">
    <name type="scientific">Lasius niger</name>
    <name type="common">Black garden ant</name>
    <dbReference type="NCBI Taxonomy" id="67767"/>
    <lineage>
        <taxon>Eukaryota</taxon>
        <taxon>Metazoa</taxon>
        <taxon>Ecdysozoa</taxon>
        <taxon>Arthropoda</taxon>
        <taxon>Hexapoda</taxon>
        <taxon>Insecta</taxon>
        <taxon>Pterygota</taxon>
        <taxon>Neoptera</taxon>
        <taxon>Endopterygota</taxon>
        <taxon>Hymenoptera</taxon>
        <taxon>Apocrita</taxon>
        <taxon>Aculeata</taxon>
        <taxon>Formicoidea</taxon>
        <taxon>Formicidae</taxon>
        <taxon>Formicinae</taxon>
        <taxon>Lasius</taxon>
        <taxon>Lasius</taxon>
    </lineage>
</organism>
<dbReference type="OrthoDB" id="273556at2759"/>
<evidence type="ECO:0000256" key="8">
    <source>
        <dbReference type="SAM" id="Coils"/>
    </source>
</evidence>
<dbReference type="Proteomes" id="UP000036403">
    <property type="component" value="Unassembled WGS sequence"/>
</dbReference>
<sequence>MNSSAVLVSLCVIRIEICDPESEETNSEHTMAARKMRGCRESRDISVTTYTNVTENTTPLLSSQSTSKSHLSSRSNSEETSFGNSNHTAGSGEISELGAASSTSPDQISFISGNPFVEVTKGILHLFKEDELTEMHCAADRSHTICILSVPATMTCHDLLTFTAACHQNIQHFRILRDGSPNQYMALITFRSSSAASEFYETFNGAPYNSLEPEVVCHLVFVSRVEVGDNGMPLSGHTELPSCPVCLERMDESVDGILTILCNHTFHSSCLVKWGDTSCPICRYAQTPEPLADSRCMECVSDANTDALWICLICGHVGCSRYHQGHAFEHYRDTHHCYAMQLGNNRVWDYVGDNFVHRLLQDKDGKMVEGGHSEAKSEGAAVEEKVDSVQLEFTYLLTSQLETQRQYFEERLSRSEQRSMADINELRDKLGEVLEENSQFKKQFATLNRDKQTLEKRLQHSTNKLAQVQAELTEEKDLRKALQLNQTSWQIKYKKLQDELSELKTTKETELTDLKEQIRDLMFFLDAQKQIEESADRDEIAAGRIVIPPSSKNGKSSESRGHKGHKRH</sequence>
<reference evidence="12 13" key="1">
    <citation type="submission" date="2015-04" db="EMBL/GenBank/DDBJ databases">
        <title>Lasius niger genome sequencing.</title>
        <authorList>
            <person name="Konorov E.A."/>
            <person name="Nikitin M.A."/>
            <person name="Kirill M.V."/>
            <person name="Chang P."/>
        </authorList>
    </citation>
    <scope>NUCLEOTIDE SEQUENCE [LARGE SCALE GENOMIC DNA]</scope>
    <source>
        <tissue evidence="12">Whole</tissue>
    </source>
</reference>
<evidence type="ECO:0000256" key="9">
    <source>
        <dbReference type="SAM" id="MobiDB-lite"/>
    </source>
</evidence>
<feature type="coiled-coil region" evidence="8">
    <location>
        <begin position="423"/>
        <end position="517"/>
    </location>
</feature>
<dbReference type="Pfam" id="PF13639">
    <property type="entry name" value="zf-RING_2"/>
    <property type="match status" value="1"/>
</dbReference>
<dbReference type="InterPro" id="IPR001841">
    <property type="entry name" value="Znf_RING"/>
</dbReference>
<dbReference type="Gene3D" id="3.30.40.10">
    <property type="entry name" value="Zinc/RING finger domain, C3HC4 (zinc finger)"/>
    <property type="match status" value="2"/>
</dbReference>
<dbReference type="PaxDb" id="67767-A0A0J7KNL5"/>
<keyword evidence="6" id="KW-0862">Zinc</keyword>
<dbReference type="EMBL" id="LBMM01005070">
    <property type="protein sequence ID" value="KMQ91841.1"/>
    <property type="molecule type" value="Genomic_DNA"/>
</dbReference>
<dbReference type="GO" id="GO:0008270">
    <property type="term" value="F:zinc ion binding"/>
    <property type="evidence" value="ECO:0007669"/>
    <property type="project" value="UniProtKB-KW"/>
</dbReference>
<evidence type="ECO:0000256" key="1">
    <source>
        <dbReference type="ARBA" id="ARBA00004496"/>
    </source>
</evidence>
<feature type="domain" description="UBP-type" evidence="11">
    <location>
        <begin position="280"/>
        <end position="374"/>
    </location>
</feature>
<evidence type="ECO:0000313" key="13">
    <source>
        <dbReference type="Proteomes" id="UP000036403"/>
    </source>
</evidence>
<dbReference type="GO" id="GO:0008139">
    <property type="term" value="F:nuclear localization sequence binding"/>
    <property type="evidence" value="ECO:0007669"/>
    <property type="project" value="UniProtKB-ARBA"/>
</dbReference>
<protein>
    <submittedName>
        <fullName evidence="12">Brca1-associated protein</fullName>
    </submittedName>
</protein>
<proteinExistence type="predicted"/>
<keyword evidence="3" id="KW-0597">Phosphoprotein</keyword>
<keyword evidence="13" id="KW-1185">Reference proteome</keyword>
<feature type="region of interest" description="Disordered" evidence="9">
    <location>
        <begin position="50"/>
        <end position="100"/>
    </location>
</feature>
<feature type="compositionally biased region" description="Low complexity" evidence="9">
    <location>
        <begin position="50"/>
        <end position="81"/>
    </location>
</feature>
<gene>
    <name evidence="12" type="ORF">RF55_8248</name>
</gene>
<dbReference type="InterPro" id="IPR047243">
    <property type="entry name" value="RING-H2_BRAP2"/>
</dbReference>
<dbReference type="GO" id="GO:0003676">
    <property type="term" value="F:nucleic acid binding"/>
    <property type="evidence" value="ECO:0007669"/>
    <property type="project" value="InterPro"/>
</dbReference>
<accession>A0A0J7KNL5</accession>
<evidence type="ECO:0000259" key="11">
    <source>
        <dbReference type="PROSITE" id="PS50271"/>
    </source>
</evidence>
<dbReference type="STRING" id="67767.A0A0J7KNL5"/>
<dbReference type="PROSITE" id="PS50089">
    <property type="entry name" value="ZF_RING_2"/>
    <property type="match status" value="1"/>
</dbReference>
<dbReference type="PANTHER" id="PTHR24007">
    <property type="entry name" value="BRCA1-ASSOCIATED PROTEIN"/>
    <property type="match status" value="1"/>
</dbReference>
<dbReference type="SUPFAM" id="SSF54928">
    <property type="entry name" value="RNA-binding domain, RBD"/>
    <property type="match status" value="1"/>
</dbReference>
<dbReference type="FunFam" id="3.30.40.10:FF:000206">
    <property type="entry name" value="BRCA1-associated protein isoform X1"/>
    <property type="match status" value="1"/>
</dbReference>
<dbReference type="InterPro" id="IPR011422">
    <property type="entry name" value="BRAP2/ETP1_RRM"/>
</dbReference>
<evidence type="ECO:0000256" key="7">
    <source>
        <dbReference type="PROSITE-ProRule" id="PRU00502"/>
    </source>
</evidence>
<dbReference type="GO" id="GO:0061630">
    <property type="term" value="F:ubiquitin protein ligase activity"/>
    <property type="evidence" value="ECO:0007669"/>
    <property type="project" value="TreeGrafter"/>
</dbReference>
<dbReference type="InterPro" id="IPR013083">
    <property type="entry name" value="Znf_RING/FYVE/PHD"/>
</dbReference>
<keyword evidence="8" id="KW-0175">Coiled coil</keyword>
<dbReference type="GO" id="GO:0005737">
    <property type="term" value="C:cytoplasm"/>
    <property type="evidence" value="ECO:0007669"/>
    <property type="project" value="UniProtKB-SubCell"/>
</dbReference>
<dbReference type="InterPro" id="IPR035979">
    <property type="entry name" value="RBD_domain_sf"/>
</dbReference>
<dbReference type="GO" id="GO:0016567">
    <property type="term" value="P:protein ubiquitination"/>
    <property type="evidence" value="ECO:0007669"/>
    <property type="project" value="TreeGrafter"/>
</dbReference>
<keyword evidence="5 7" id="KW-0863">Zinc-finger</keyword>
<comment type="subcellular location">
    <subcellularLocation>
        <location evidence="1">Cytoplasm</location>
    </subcellularLocation>
</comment>
<feature type="region of interest" description="Disordered" evidence="9">
    <location>
        <begin position="536"/>
        <end position="568"/>
    </location>
</feature>